<dbReference type="EMBL" id="CP031357">
    <property type="protein sequence ID" value="AXK42363.1"/>
    <property type="molecule type" value="Genomic_DNA"/>
</dbReference>
<reference evidence="3" key="1">
    <citation type="submission" date="2018-07" db="EMBL/GenBank/DDBJ databases">
        <title>Genome sequence of Erythrobacter strain YH-07, an antagonistic bacterium isolated from Yellow Sea.</title>
        <authorList>
            <person name="Tang T."/>
            <person name="Liu Q."/>
            <person name="Sun X."/>
        </authorList>
    </citation>
    <scope>NUCLEOTIDE SEQUENCE [LARGE SCALE GENOMIC DNA]</scope>
    <source>
        <strain evidence="3">YH-07</strain>
    </source>
</reference>
<dbReference type="AlphaFoldDB" id="A0A345YEL1"/>
<feature type="signal peptide" evidence="1">
    <location>
        <begin position="1"/>
        <end position="17"/>
    </location>
</feature>
<sequence length="655" mass="70441">MRIFWGFALGIGCIATAAVGQTTAGEELNKEFIPNEDMMMSAGGVDVLSGKYQPSGPDLAFGSDFGFSRQAPPGIPGHFNSMGVFGHNFDIMITERKFDHTKANPNVSGDDYRMGVRFGPLSASFDSLSYESGFTPTGQGREGKLVVSGNRASSTAKYTYTSRNGTVATFRSIGLGDCSTEYRCAYVDHVKYPDGTVLKFSYVNVGGSYNPTVLKSVVSSIGNAFVFDYGNVGGKNVIAKACAVNLAVDPLPANCRQETVNVAVYTYSAIGGTPHMTSATRPGNEEEVYTYSSNGLTQTYKRTGEATPWQTIQFALRQNVELINERVVTSQTFSTGESLLYTSTPAPVFVPGQPLPRGNLVITDSLGGETQYLYDFPVNALAEKLSGSPTPGIPPDFDFNNYRQVEGGPSRIVDELGRTTHYNYCDRLAAQYDVNGDGVSDCQVGYLQDFTLPSGHKTELYYVGPGKVGEYRQIDSTGQLPTRSLVQEFACTVPVCEQKPTKRQDPNGSTTDYVYSTNHGSVIVETQSADAGGVRPQRRYTFAKKYAWIKSGTGFVSNTDGKWVPIKEEYCQTSASANLNVSANSASADCAAGPADEVITTYEYQEGSASRGSNVLLVGKAVTADGQSLRTCYGYDAMGRKISETGPRAGLASCQ</sequence>
<evidence type="ECO:0000256" key="1">
    <source>
        <dbReference type="SAM" id="SignalP"/>
    </source>
</evidence>
<evidence type="ECO:0000313" key="3">
    <source>
        <dbReference type="Proteomes" id="UP000254508"/>
    </source>
</evidence>
<evidence type="ECO:0000313" key="2">
    <source>
        <dbReference type="EMBL" id="AXK42363.1"/>
    </source>
</evidence>
<proteinExistence type="predicted"/>
<keyword evidence="3" id="KW-1185">Reference proteome</keyword>
<dbReference type="Proteomes" id="UP000254508">
    <property type="component" value="Chromosome"/>
</dbReference>
<dbReference type="KEGG" id="err:DVR09_08450"/>
<keyword evidence="1" id="KW-0732">Signal</keyword>
<evidence type="ECO:0008006" key="4">
    <source>
        <dbReference type="Google" id="ProtNLM"/>
    </source>
</evidence>
<accession>A0A345YEL1</accession>
<name>A0A345YEL1_9SPHN</name>
<gene>
    <name evidence="2" type="ORF">DVR09_08450</name>
</gene>
<organism evidence="2 3">
    <name type="scientific">Erythrobacter aureus</name>
    <dbReference type="NCBI Taxonomy" id="2182384"/>
    <lineage>
        <taxon>Bacteria</taxon>
        <taxon>Pseudomonadati</taxon>
        <taxon>Pseudomonadota</taxon>
        <taxon>Alphaproteobacteria</taxon>
        <taxon>Sphingomonadales</taxon>
        <taxon>Erythrobacteraceae</taxon>
        <taxon>Erythrobacter/Porphyrobacter group</taxon>
        <taxon>Erythrobacter</taxon>
    </lineage>
</organism>
<protein>
    <recommendedName>
        <fullName evidence="4">RHS repeat protein</fullName>
    </recommendedName>
</protein>
<dbReference type="RefSeq" id="WP_115416544.1">
    <property type="nucleotide sequence ID" value="NZ_CP031357.1"/>
</dbReference>
<dbReference type="OrthoDB" id="7432581at2"/>
<feature type="chain" id="PRO_5016855786" description="RHS repeat protein" evidence="1">
    <location>
        <begin position="18"/>
        <end position="655"/>
    </location>
</feature>